<gene>
    <name evidence="4" type="primary">fliE</name>
    <name evidence="6" type="ORF">DAMO_1757</name>
</gene>
<dbReference type="GO" id="GO:0071973">
    <property type="term" value="P:bacterial-type flagellum-dependent cell motility"/>
    <property type="evidence" value="ECO:0007669"/>
    <property type="project" value="InterPro"/>
</dbReference>
<sequence length="100" mass="10668">MSSNPILPVRLGQGLSVPSATKTGVSGEGSFAGLLREAVSQTDRLQHEADALAEQVAKGQSGDLAATMIAIEKAQISFQLMLQVRNKVVEAYQEIMRMPV</sequence>
<evidence type="ECO:0000313" key="6">
    <source>
        <dbReference type="EMBL" id="CBE68815.1"/>
    </source>
</evidence>
<comment type="subcellular location">
    <subcellularLocation>
        <location evidence="1 4">Bacterial flagellum basal body</location>
    </subcellularLocation>
</comment>
<accession>D5MGD4</accession>
<dbReference type="InterPro" id="IPR001624">
    <property type="entry name" value="FliE"/>
</dbReference>
<dbReference type="HAMAP" id="MF_00724">
    <property type="entry name" value="FliE"/>
    <property type="match status" value="1"/>
</dbReference>
<dbReference type="EMBL" id="FP565575">
    <property type="protein sequence ID" value="CBE68815.1"/>
    <property type="molecule type" value="Genomic_DNA"/>
</dbReference>
<reference evidence="6 7" key="1">
    <citation type="journal article" date="2010" name="Nature">
        <title>Nitrite-driven anaerobic methane oxidation by oxygenic bacteria.</title>
        <authorList>
            <person name="Ettwig K.F."/>
            <person name="Butler M.K."/>
            <person name="Le Paslier D."/>
            <person name="Pelletier E."/>
            <person name="Mangenot S."/>
            <person name="Kuypers M.M.M."/>
            <person name="Schreiber F."/>
            <person name="Dutilh B.E."/>
            <person name="Zedelius J."/>
            <person name="de Beer D."/>
            <person name="Gloerich J."/>
            <person name="Wessels H.J.C.T."/>
            <person name="van Allen T."/>
            <person name="Luesken F."/>
            <person name="Wu M."/>
            <person name="van de Pas-Schoonen K.T."/>
            <person name="Op den Camp H.J.M."/>
            <person name="Janssen-Megens E.M."/>
            <person name="Francoijs K-J."/>
            <person name="Stunnenberg H."/>
            <person name="Weissenbach J."/>
            <person name="Jetten M.S.M."/>
            <person name="Strous M."/>
        </authorList>
    </citation>
    <scope>NUCLEOTIDE SEQUENCE [LARGE SCALE GENOMIC DNA]</scope>
</reference>
<name>D5MGD4_METO1</name>
<dbReference type="eggNOG" id="COG1677">
    <property type="taxonomic scope" value="Bacteria"/>
</dbReference>
<keyword evidence="3 4" id="KW-0975">Bacterial flagellum</keyword>
<dbReference type="NCBIfam" id="TIGR00205">
    <property type="entry name" value="fliE"/>
    <property type="match status" value="1"/>
</dbReference>
<dbReference type="STRING" id="671143.DAMO_1757"/>
<dbReference type="KEGG" id="mox:DAMO_1757"/>
<evidence type="ECO:0000313" key="7">
    <source>
        <dbReference type="Proteomes" id="UP000006898"/>
    </source>
</evidence>
<dbReference type="Proteomes" id="UP000006898">
    <property type="component" value="Chromosome"/>
</dbReference>
<evidence type="ECO:0000256" key="4">
    <source>
        <dbReference type="HAMAP-Rule" id="MF_00724"/>
    </source>
</evidence>
<protein>
    <recommendedName>
        <fullName evidence="4 5">Flagellar hook-basal body complex protein FliE</fullName>
    </recommendedName>
</protein>
<proteinExistence type="inferred from homology"/>
<evidence type="ECO:0000256" key="2">
    <source>
        <dbReference type="ARBA" id="ARBA00009272"/>
    </source>
</evidence>
<dbReference type="PRINTS" id="PR01006">
    <property type="entry name" value="FLGHOOKFLIE"/>
</dbReference>
<dbReference type="GO" id="GO:0003774">
    <property type="term" value="F:cytoskeletal motor activity"/>
    <property type="evidence" value="ECO:0007669"/>
    <property type="project" value="InterPro"/>
</dbReference>
<evidence type="ECO:0000256" key="5">
    <source>
        <dbReference type="NCBIfam" id="TIGR00205"/>
    </source>
</evidence>
<evidence type="ECO:0000256" key="1">
    <source>
        <dbReference type="ARBA" id="ARBA00004117"/>
    </source>
</evidence>
<organism evidence="6 7">
    <name type="scientific">Methylomirabilis oxygeniifera</name>
    <dbReference type="NCBI Taxonomy" id="671143"/>
    <lineage>
        <taxon>Bacteria</taxon>
        <taxon>Candidatus Methylomirabilota</taxon>
        <taxon>Candidatus Methylomirabilia</taxon>
        <taxon>Candidatus Methylomirabilales</taxon>
        <taxon>Candidatus Methylomirabilaceae</taxon>
        <taxon>Candidatus Methylomirabilis</taxon>
    </lineage>
</organism>
<dbReference type="PANTHER" id="PTHR34653">
    <property type="match status" value="1"/>
</dbReference>
<comment type="similarity">
    <text evidence="2 4">Belongs to the FliE family.</text>
</comment>
<dbReference type="HOGENOM" id="CLU_147249_3_2_0"/>
<dbReference type="PATRIC" id="fig|671143.5.peg.1555"/>
<dbReference type="AlphaFoldDB" id="D5MGD4"/>
<dbReference type="Pfam" id="PF02049">
    <property type="entry name" value="FliE"/>
    <property type="match status" value="1"/>
</dbReference>
<dbReference type="GO" id="GO:0009425">
    <property type="term" value="C:bacterial-type flagellum basal body"/>
    <property type="evidence" value="ECO:0007669"/>
    <property type="project" value="UniProtKB-SubCell"/>
</dbReference>
<dbReference type="PANTHER" id="PTHR34653:SF1">
    <property type="entry name" value="FLAGELLAR HOOK-BASAL BODY COMPLEX PROTEIN FLIE"/>
    <property type="match status" value="1"/>
</dbReference>
<evidence type="ECO:0000256" key="3">
    <source>
        <dbReference type="ARBA" id="ARBA00023143"/>
    </source>
</evidence>
<dbReference type="GO" id="GO:0005198">
    <property type="term" value="F:structural molecule activity"/>
    <property type="evidence" value="ECO:0007669"/>
    <property type="project" value="UniProtKB-UniRule"/>
</dbReference>